<reference evidence="9 10" key="1">
    <citation type="submission" date="2018-11" db="EMBL/GenBank/DDBJ databases">
        <authorList>
            <consortium name="Pathogen Informatics"/>
        </authorList>
    </citation>
    <scope>NUCLEOTIDE SEQUENCE [LARGE SCALE GENOMIC DNA]</scope>
</reference>
<keyword evidence="5" id="KW-0067">ATP-binding</keyword>
<sequence>MLSIFSLVFDCVSVLNLISRYYLRFLDPHNENAPFSREAAFRMPVDIYVGGIEHAAVHMFFARFISYFLTDIGLTLEPEPFRNLIPQGIVRGRTFTTSDGKYVPKTEVMLKDKKYFAKDGTELTMVYEKMSKSKGNGVDLLDVLKTNGVDMTRLQLLDSAAPRQPINWGESDLKGLKKWLDRVAWIVSAYVEQRRKVVEASDSAEIDPKIEENLRESYNFFVRNASMCLEVLNLHNTGLARLQGFTNALRKMDSSVFGNSPEAERCIYALITMMQVYTPNCAAELWAALRSVPPIKVHVPTINRVDEMLWPQVDSDCDIDFILT</sequence>
<name>A0A3P6R9M6_CYLGO</name>
<dbReference type="PRINTS" id="PR00985">
    <property type="entry name" value="TRNASYNTHLEU"/>
</dbReference>
<dbReference type="InterPro" id="IPR002300">
    <property type="entry name" value="aa-tRNA-synth_Ia"/>
</dbReference>
<dbReference type="SUPFAM" id="SSF52374">
    <property type="entry name" value="Nucleotidylyl transferase"/>
    <property type="match status" value="1"/>
</dbReference>
<dbReference type="Gene3D" id="1.10.730.10">
    <property type="entry name" value="Isoleucyl-tRNA Synthetase, Domain 1"/>
    <property type="match status" value="1"/>
</dbReference>
<evidence type="ECO:0000313" key="9">
    <source>
        <dbReference type="EMBL" id="VDK52353.1"/>
    </source>
</evidence>
<keyword evidence="3" id="KW-0436">Ligase</keyword>
<dbReference type="GO" id="GO:0004823">
    <property type="term" value="F:leucine-tRNA ligase activity"/>
    <property type="evidence" value="ECO:0007669"/>
    <property type="project" value="UniProtKB-EC"/>
</dbReference>
<dbReference type="GO" id="GO:0032543">
    <property type="term" value="P:mitochondrial translation"/>
    <property type="evidence" value="ECO:0007669"/>
    <property type="project" value="TreeGrafter"/>
</dbReference>
<dbReference type="Proteomes" id="UP000271889">
    <property type="component" value="Unassembled WGS sequence"/>
</dbReference>
<keyword evidence="10" id="KW-1185">Reference proteome</keyword>
<evidence type="ECO:0000256" key="5">
    <source>
        <dbReference type="ARBA" id="ARBA00022840"/>
    </source>
</evidence>
<gene>
    <name evidence="9" type="ORF">CGOC_LOCUS2336</name>
</gene>
<evidence type="ECO:0000256" key="4">
    <source>
        <dbReference type="ARBA" id="ARBA00022741"/>
    </source>
</evidence>
<dbReference type="GO" id="GO:0005739">
    <property type="term" value="C:mitochondrion"/>
    <property type="evidence" value="ECO:0007669"/>
    <property type="project" value="TreeGrafter"/>
</dbReference>
<comment type="similarity">
    <text evidence="1">Belongs to the class-I aminoacyl-tRNA synthetase family.</text>
</comment>
<dbReference type="InterPro" id="IPR014729">
    <property type="entry name" value="Rossmann-like_a/b/a_fold"/>
</dbReference>
<dbReference type="SUPFAM" id="SSF47323">
    <property type="entry name" value="Anticodon-binding domain of a subclass of class I aminoacyl-tRNA synthetases"/>
    <property type="match status" value="1"/>
</dbReference>
<dbReference type="PANTHER" id="PTHR43740">
    <property type="entry name" value="LEUCYL-TRNA SYNTHETASE"/>
    <property type="match status" value="1"/>
</dbReference>
<dbReference type="GO" id="GO:0005524">
    <property type="term" value="F:ATP binding"/>
    <property type="evidence" value="ECO:0007669"/>
    <property type="project" value="UniProtKB-KW"/>
</dbReference>
<organism evidence="9 10">
    <name type="scientific">Cylicostephanus goldi</name>
    <name type="common">Nematode worm</name>
    <dbReference type="NCBI Taxonomy" id="71465"/>
    <lineage>
        <taxon>Eukaryota</taxon>
        <taxon>Metazoa</taxon>
        <taxon>Ecdysozoa</taxon>
        <taxon>Nematoda</taxon>
        <taxon>Chromadorea</taxon>
        <taxon>Rhabditida</taxon>
        <taxon>Rhabditina</taxon>
        <taxon>Rhabditomorpha</taxon>
        <taxon>Strongyloidea</taxon>
        <taxon>Strongylidae</taxon>
        <taxon>Cylicostephanus</taxon>
    </lineage>
</organism>
<proteinExistence type="inferred from homology"/>
<dbReference type="EC" id="6.1.1.4" evidence="2"/>
<dbReference type="InterPro" id="IPR002302">
    <property type="entry name" value="Leu-tRNA-ligase"/>
</dbReference>
<evidence type="ECO:0000256" key="1">
    <source>
        <dbReference type="ARBA" id="ARBA00005594"/>
    </source>
</evidence>
<keyword evidence="7" id="KW-0030">Aminoacyl-tRNA synthetase</keyword>
<evidence type="ECO:0000256" key="3">
    <source>
        <dbReference type="ARBA" id="ARBA00022598"/>
    </source>
</evidence>
<dbReference type="OrthoDB" id="15954at2759"/>
<evidence type="ECO:0000313" key="10">
    <source>
        <dbReference type="Proteomes" id="UP000271889"/>
    </source>
</evidence>
<dbReference type="Gene3D" id="3.40.50.620">
    <property type="entry name" value="HUPs"/>
    <property type="match status" value="1"/>
</dbReference>
<evidence type="ECO:0000256" key="2">
    <source>
        <dbReference type="ARBA" id="ARBA00013164"/>
    </source>
</evidence>
<keyword evidence="6" id="KW-0648">Protein biosynthesis</keyword>
<evidence type="ECO:0000259" key="8">
    <source>
        <dbReference type="Pfam" id="PF00133"/>
    </source>
</evidence>
<dbReference type="EMBL" id="UYRV01005167">
    <property type="protein sequence ID" value="VDK52353.1"/>
    <property type="molecule type" value="Genomic_DNA"/>
</dbReference>
<keyword evidence="4" id="KW-0547">Nucleotide-binding</keyword>
<evidence type="ECO:0000256" key="6">
    <source>
        <dbReference type="ARBA" id="ARBA00022917"/>
    </source>
</evidence>
<dbReference type="Pfam" id="PF00133">
    <property type="entry name" value="tRNA-synt_1"/>
    <property type="match status" value="1"/>
</dbReference>
<accession>A0A3P6R9M6</accession>
<dbReference type="GO" id="GO:0006429">
    <property type="term" value="P:leucyl-tRNA aminoacylation"/>
    <property type="evidence" value="ECO:0007669"/>
    <property type="project" value="InterPro"/>
</dbReference>
<dbReference type="PANTHER" id="PTHR43740:SF2">
    <property type="entry name" value="LEUCINE--TRNA LIGASE, MITOCHONDRIAL"/>
    <property type="match status" value="1"/>
</dbReference>
<feature type="non-terminal residue" evidence="9">
    <location>
        <position position="324"/>
    </location>
</feature>
<dbReference type="InterPro" id="IPR009080">
    <property type="entry name" value="tRNAsynth_Ia_anticodon-bd"/>
</dbReference>
<protein>
    <recommendedName>
        <fullName evidence="2">leucine--tRNA ligase</fullName>
        <ecNumber evidence="2">6.1.1.4</ecNumber>
    </recommendedName>
</protein>
<evidence type="ECO:0000256" key="7">
    <source>
        <dbReference type="ARBA" id="ARBA00023146"/>
    </source>
</evidence>
<dbReference type="AlphaFoldDB" id="A0A3P6R9M6"/>
<feature type="domain" description="Aminoacyl-tRNA synthetase class Ia" evidence="8">
    <location>
        <begin position="128"/>
        <end position="163"/>
    </location>
</feature>